<proteinExistence type="predicted"/>
<organism evidence="1 2">
    <name type="scientific">Dongia rigui</name>
    <dbReference type="NCBI Taxonomy" id="940149"/>
    <lineage>
        <taxon>Bacteria</taxon>
        <taxon>Pseudomonadati</taxon>
        <taxon>Pseudomonadota</taxon>
        <taxon>Alphaproteobacteria</taxon>
        <taxon>Rhodospirillales</taxon>
        <taxon>Dongiaceae</taxon>
        <taxon>Dongia</taxon>
    </lineage>
</organism>
<dbReference type="SUPFAM" id="SSF160272">
    <property type="entry name" value="Shew3726-like"/>
    <property type="match status" value="1"/>
</dbReference>
<evidence type="ECO:0000313" key="1">
    <source>
        <dbReference type="EMBL" id="MDY0870979.1"/>
    </source>
</evidence>
<evidence type="ECO:0000313" key="2">
    <source>
        <dbReference type="Proteomes" id="UP001271769"/>
    </source>
</evidence>
<name>A0ABU5DVL8_9PROT</name>
<protein>
    <submittedName>
        <fullName evidence="1">DUF1488 family protein</fullName>
    </submittedName>
</protein>
<accession>A0ABU5DVL8</accession>
<gene>
    <name evidence="1" type="ORF">SMD31_03560</name>
</gene>
<dbReference type="EMBL" id="JAXCLX010000001">
    <property type="protein sequence ID" value="MDY0870979.1"/>
    <property type="molecule type" value="Genomic_DNA"/>
</dbReference>
<comment type="caution">
    <text evidence="1">The sequence shown here is derived from an EMBL/GenBank/DDBJ whole genome shotgun (WGS) entry which is preliminary data.</text>
</comment>
<keyword evidence="2" id="KW-1185">Reference proteome</keyword>
<dbReference type="RefSeq" id="WP_320499350.1">
    <property type="nucleotide sequence ID" value="NZ_JAXCLX010000001.1"/>
</dbReference>
<dbReference type="InterPro" id="IPR009962">
    <property type="entry name" value="DUF1488"/>
</dbReference>
<sequence length="102" mass="11749">MLRFLNETPVYDYELERLRFVGLDREQHVVCRVTKDALLACIDRDNASAPELMAAFETNRTLFEDIASMEHAAGARGEVYIERYHLEHPWLKVPTMAIASLP</sequence>
<dbReference type="Proteomes" id="UP001271769">
    <property type="component" value="Unassembled WGS sequence"/>
</dbReference>
<dbReference type="InterPro" id="IPR036692">
    <property type="entry name" value="Shew3726-like_sf"/>
</dbReference>
<reference evidence="1 2" key="1">
    <citation type="journal article" date="2013" name="Antonie Van Leeuwenhoek">
        <title>Dongia rigui sp. nov., isolated from freshwater of a large wetland in Korea.</title>
        <authorList>
            <person name="Baik K.S."/>
            <person name="Hwang Y.M."/>
            <person name="Choi J.S."/>
            <person name="Kwon J."/>
            <person name="Seong C.N."/>
        </authorList>
    </citation>
    <scope>NUCLEOTIDE SEQUENCE [LARGE SCALE GENOMIC DNA]</scope>
    <source>
        <strain evidence="1 2">04SU4-P</strain>
    </source>
</reference>
<dbReference type="Pfam" id="PF07369">
    <property type="entry name" value="DUF1488"/>
    <property type="match status" value="1"/>
</dbReference>